<sequence length="297" mass="33273">MDDNFVQSFQLESSHIRGRIVRLGSAIEAILNAHKYPDDVLHLTGETLALCVMLSSMLKYDGVFTLQTSGDGPVKMLVADMTSDGNIRACATYKHDEIDGAIYNTNRAELLGKGYMAFTVDQGEFAERYQGIVELKSESLTASVQHYFGQSEQLGTGMMMSVGKVDGKWRACGIMVQQMPEDTATYNKDQSNVNEDDWRRTMILLSSVKEEEMLSSEIKAEELLFRLFHEEGVRVYEQKPLQNKCRCSVDRVTGVLSTMSQEDIDEITVDGKIVMTCEFCSRDYEIDPATIEKGDAS</sequence>
<dbReference type="GO" id="GO:0042026">
    <property type="term" value="P:protein refolding"/>
    <property type="evidence" value="ECO:0007669"/>
    <property type="project" value="TreeGrafter"/>
</dbReference>
<dbReference type="Proteomes" id="UP000249417">
    <property type="component" value="Unassembled WGS sequence"/>
</dbReference>
<dbReference type="GO" id="GO:0044183">
    <property type="term" value="F:protein folding chaperone"/>
    <property type="evidence" value="ECO:0007669"/>
    <property type="project" value="TreeGrafter"/>
</dbReference>
<keyword evidence="3" id="KW-1015">Disulfide bond</keyword>
<evidence type="ECO:0000256" key="5">
    <source>
        <dbReference type="ARBA" id="ARBA00023284"/>
    </source>
</evidence>
<dbReference type="Pfam" id="PF01430">
    <property type="entry name" value="HSP33"/>
    <property type="match status" value="1"/>
</dbReference>
<comment type="caution">
    <text evidence="6">The sequence shown here is derived from an EMBL/GenBank/DDBJ whole genome shotgun (WGS) entry which is preliminary data.</text>
</comment>
<evidence type="ECO:0000256" key="2">
    <source>
        <dbReference type="ARBA" id="ARBA00022833"/>
    </source>
</evidence>
<dbReference type="GO" id="GO:0005737">
    <property type="term" value="C:cytoplasm"/>
    <property type="evidence" value="ECO:0007669"/>
    <property type="project" value="InterPro"/>
</dbReference>
<dbReference type="InterPro" id="IPR016153">
    <property type="entry name" value="Heat_shock_Hsp33_N"/>
</dbReference>
<dbReference type="SUPFAM" id="SSF118352">
    <property type="entry name" value="HSP33 redox switch-like"/>
    <property type="match status" value="1"/>
</dbReference>
<evidence type="ECO:0000256" key="4">
    <source>
        <dbReference type="ARBA" id="ARBA00023186"/>
    </source>
</evidence>
<evidence type="ECO:0000313" key="7">
    <source>
        <dbReference type="Proteomes" id="UP000249417"/>
    </source>
</evidence>
<dbReference type="Gene3D" id="3.55.30.10">
    <property type="entry name" value="Hsp33 domain"/>
    <property type="match status" value="1"/>
</dbReference>
<keyword evidence="4" id="KW-0143">Chaperone</keyword>
<evidence type="ECO:0000256" key="1">
    <source>
        <dbReference type="ARBA" id="ARBA00022490"/>
    </source>
</evidence>
<keyword evidence="5" id="KW-0676">Redox-active center</keyword>
<organism evidence="6 7">
    <name type="scientific">Micavibrio aeruginosavorus</name>
    <dbReference type="NCBI Taxonomy" id="349221"/>
    <lineage>
        <taxon>Bacteria</taxon>
        <taxon>Pseudomonadati</taxon>
        <taxon>Bdellovibrionota</taxon>
        <taxon>Bdellovibrionia</taxon>
        <taxon>Bdellovibrionales</taxon>
        <taxon>Pseudobdellovibrionaceae</taxon>
        <taxon>Micavibrio</taxon>
    </lineage>
</organism>
<dbReference type="InterPro" id="IPR023212">
    <property type="entry name" value="Hsp33_helix_hairpin_bin_dom_sf"/>
</dbReference>
<proteinExistence type="predicted"/>
<protein>
    <submittedName>
        <fullName evidence="6">Molecular chaperone Hsp33</fullName>
    </submittedName>
</protein>
<evidence type="ECO:0000256" key="3">
    <source>
        <dbReference type="ARBA" id="ARBA00023157"/>
    </source>
</evidence>
<keyword evidence="2" id="KW-0862">Zinc</keyword>
<gene>
    <name evidence="6" type="ORF">DI551_02115</name>
</gene>
<dbReference type="AlphaFoldDB" id="A0A2W5N6X5"/>
<dbReference type="InterPro" id="IPR016154">
    <property type="entry name" value="Heat_shock_Hsp33_C"/>
</dbReference>
<evidence type="ECO:0000313" key="6">
    <source>
        <dbReference type="EMBL" id="PZQ48089.1"/>
    </source>
</evidence>
<accession>A0A2W5N6X5</accession>
<dbReference type="PANTHER" id="PTHR30111:SF1">
    <property type="entry name" value="33 KDA CHAPERONIN"/>
    <property type="match status" value="1"/>
</dbReference>
<dbReference type="InterPro" id="IPR000397">
    <property type="entry name" value="Heat_shock_Hsp33"/>
</dbReference>
<dbReference type="PANTHER" id="PTHR30111">
    <property type="entry name" value="33 KDA CHAPERONIN"/>
    <property type="match status" value="1"/>
</dbReference>
<reference evidence="6 7" key="1">
    <citation type="submission" date="2017-08" db="EMBL/GenBank/DDBJ databases">
        <title>Infants hospitalized years apart are colonized by the same room-sourced microbial strains.</title>
        <authorList>
            <person name="Brooks B."/>
            <person name="Olm M.R."/>
            <person name="Firek B.A."/>
            <person name="Baker R."/>
            <person name="Thomas B.C."/>
            <person name="Morowitz M.J."/>
            <person name="Banfield J.F."/>
        </authorList>
    </citation>
    <scope>NUCLEOTIDE SEQUENCE [LARGE SCALE GENOMIC DNA]</scope>
    <source>
        <strain evidence="6">S2_005_002_R2_29</strain>
    </source>
</reference>
<name>A0A2W5N6X5_9BACT</name>
<dbReference type="GO" id="GO:0051082">
    <property type="term" value="F:unfolded protein binding"/>
    <property type="evidence" value="ECO:0007669"/>
    <property type="project" value="InterPro"/>
</dbReference>
<dbReference type="SUPFAM" id="SSF64397">
    <property type="entry name" value="Hsp33 domain"/>
    <property type="match status" value="1"/>
</dbReference>
<dbReference type="Gene3D" id="1.10.287.480">
    <property type="entry name" value="helix hairpin bin"/>
    <property type="match status" value="1"/>
</dbReference>
<dbReference type="EMBL" id="QFQB01000007">
    <property type="protein sequence ID" value="PZQ48089.1"/>
    <property type="molecule type" value="Genomic_DNA"/>
</dbReference>
<keyword evidence="1" id="KW-0963">Cytoplasm</keyword>
<dbReference type="CDD" id="cd00498">
    <property type="entry name" value="Hsp33"/>
    <property type="match status" value="1"/>
</dbReference>
<dbReference type="Gene3D" id="3.90.1280.10">
    <property type="entry name" value="HSP33 redox switch-like"/>
    <property type="match status" value="1"/>
</dbReference>
<dbReference type="PIRSF" id="PIRSF005261">
    <property type="entry name" value="Heat_shock_Hsp33"/>
    <property type="match status" value="1"/>
</dbReference>